<dbReference type="PRINTS" id="PR00081">
    <property type="entry name" value="GDHRDH"/>
</dbReference>
<dbReference type="Proteomes" id="UP001518990">
    <property type="component" value="Unassembled WGS sequence"/>
</dbReference>
<dbReference type="EMBL" id="JACTNF010000009">
    <property type="protein sequence ID" value="MBO1075057.1"/>
    <property type="molecule type" value="Genomic_DNA"/>
</dbReference>
<keyword evidence="4" id="KW-1185">Reference proteome</keyword>
<evidence type="ECO:0000313" key="3">
    <source>
        <dbReference type="EMBL" id="MBO1075057.1"/>
    </source>
</evidence>
<sequence length="249" mass="26129">MEIRFDDQLVAVSGAGHGFGLAIAEAFARDGARVFGTLMPGQAAPATELPIRFQPVNLADRAAAAAWVADIEAETGHAVDILVNNAGGVAGQVHHPLEDVSDAEWDAVFDINIHACFALCRAVAPGMKRQQRGCIVNIGSNAGLRPSLTGIQAYTAAKHALTGLTRQLAMEFGPSGITVNCIAPGFFRTNPASEQQWQGYGEDGQAAMVGRIALRRLGRAEDIASACLFFASPLAEYVTGQVLSVDGGR</sequence>
<protein>
    <submittedName>
        <fullName evidence="3">SDR family oxidoreductase</fullName>
    </submittedName>
</protein>
<dbReference type="PANTHER" id="PTHR43639">
    <property type="entry name" value="OXIDOREDUCTASE, SHORT-CHAIN DEHYDROGENASE/REDUCTASE FAMILY (AFU_ORTHOLOGUE AFUA_5G02870)"/>
    <property type="match status" value="1"/>
</dbReference>
<dbReference type="RefSeq" id="WP_207447000.1">
    <property type="nucleotide sequence ID" value="NZ_CP061091.1"/>
</dbReference>
<accession>A0ABS3KC79</accession>
<dbReference type="PANTHER" id="PTHR43639:SF1">
    <property type="entry name" value="SHORT-CHAIN DEHYDROGENASE_REDUCTASE FAMILY PROTEIN"/>
    <property type="match status" value="1"/>
</dbReference>
<reference evidence="3 4" key="1">
    <citation type="submission" date="2020-09" db="EMBL/GenBank/DDBJ databases">
        <title>Roseomonas.</title>
        <authorList>
            <person name="Zhu W."/>
        </authorList>
    </citation>
    <scope>NUCLEOTIDE SEQUENCE [LARGE SCALE GENOMIC DNA]</scope>
    <source>
        <strain evidence="3 4">1311</strain>
    </source>
</reference>
<evidence type="ECO:0000313" key="4">
    <source>
        <dbReference type="Proteomes" id="UP001518990"/>
    </source>
</evidence>
<comment type="caution">
    <text evidence="3">The sequence shown here is derived from an EMBL/GenBank/DDBJ whole genome shotgun (WGS) entry which is preliminary data.</text>
</comment>
<dbReference type="SUPFAM" id="SSF51735">
    <property type="entry name" value="NAD(P)-binding Rossmann-fold domains"/>
    <property type="match status" value="1"/>
</dbReference>
<organism evidence="3 4">
    <name type="scientific">Roseomonas marmotae</name>
    <dbReference type="NCBI Taxonomy" id="2768161"/>
    <lineage>
        <taxon>Bacteria</taxon>
        <taxon>Pseudomonadati</taxon>
        <taxon>Pseudomonadota</taxon>
        <taxon>Alphaproteobacteria</taxon>
        <taxon>Acetobacterales</taxon>
        <taxon>Roseomonadaceae</taxon>
        <taxon>Roseomonas</taxon>
    </lineage>
</organism>
<proteinExistence type="inferred from homology"/>
<dbReference type="InterPro" id="IPR036291">
    <property type="entry name" value="NAD(P)-bd_dom_sf"/>
</dbReference>
<dbReference type="CDD" id="cd05233">
    <property type="entry name" value="SDR_c"/>
    <property type="match status" value="1"/>
</dbReference>
<dbReference type="Gene3D" id="3.40.50.720">
    <property type="entry name" value="NAD(P)-binding Rossmann-like Domain"/>
    <property type="match status" value="1"/>
</dbReference>
<dbReference type="InterPro" id="IPR020904">
    <property type="entry name" value="Sc_DH/Rdtase_CS"/>
</dbReference>
<dbReference type="Pfam" id="PF13561">
    <property type="entry name" value="adh_short_C2"/>
    <property type="match status" value="1"/>
</dbReference>
<name>A0ABS3KC79_9PROT</name>
<dbReference type="PROSITE" id="PS00061">
    <property type="entry name" value="ADH_SHORT"/>
    <property type="match status" value="1"/>
</dbReference>
<comment type="similarity">
    <text evidence="1">Belongs to the short-chain dehydrogenases/reductases (SDR) family.</text>
</comment>
<evidence type="ECO:0000256" key="2">
    <source>
        <dbReference type="ARBA" id="ARBA00023002"/>
    </source>
</evidence>
<dbReference type="PRINTS" id="PR00080">
    <property type="entry name" value="SDRFAMILY"/>
</dbReference>
<gene>
    <name evidence="3" type="ORF">IAI60_10595</name>
</gene>
<dbReference type="InterPro" id="IPR002347">
    <property type="entry name" value="SDR_fam"/>
</dbReference>
<evidence type="ECO:0000256" key="1">
    <source>
        <dbReference type="ARBA" id="ARBA00006484"/>
    </source>
</evidence>
<keyword evidence="2" id="KW-0560">Oxidoreductase</keyword>